<accession>A0A640SYG8</accession>
<reference evidence="2 3" key="1">
    <citation type="submission" date="2019-12" db="EMBL/GenBank/DDBJ databases">
        <title>Whole genome shotgun sequence of Streptomyces hygroscopicus subsp. glebosus NBRC 13786.</title>
        <authorList>
            <person name="Ichikawa N."/>
            <person name="Kimura A."/>
            <person name="Kitahashi Y."/>
            <person name="Komaki H."/>
            <person name="Tamura T."/>
        </authorList>
    </citation>
    <scope>NUCLEOTIDE SEQUENCE [LARGE SCALE GENOMIC DNA]</scope>
    <source>
        <strain evidence="2 3">NBRC 13786</strain>
    </source>
</reference>
<keyword evidence="1" id="KW-0472">Membrane</keyword>
<name>A0A640SYG8_9ACTN</name>
<gene>
    <name evidence="2" type="ORF">Sgleb_39490</name>
</gene>
<dbReference type="Proteomes" id="UP000430079">
    <property type="component" value="Unassembled WGS sequence"/>
</dbReference>
<evidence type="ECO:0000313" key="2">
    <source>
        <dbReference type="EMBL" id="GFE15902.1"/>
    </source>
</evidence>
<sequence>MNGWLLTALILAGVIAVIIKRLRGEAVNARELFVPPAVLIAIGVFTLAKTEGVTGTDITWTTAGALLGGALGALRGATVQLSARDGVLWQRYTGRTFLVALLSLLAMAGFGLLAARMGMHEYARPVQLAIGVSFLGEALAIGRRGLASGTPFAPERRKV</sequence>
<dbReference type="RefSeq" id="WP_190143805.1">
    <property type="nucleotide sequence ID" value="NZ_BLIO01000001.1"/>
</dbReference>
<feature type="transmembrane region" description="Helical" evidence="1">
    <location>
        <begin position="60"/>
        <end position="77"/>
    </location>
</feature>
<feature type="transmembrane region" description="Helical" evidence="1">
    <location>
        <begin position="32"/>
        <end position="48"/>
    </location>
</feature>
<evidence type="ECO:0008006" key="4">
    <source>
        <dbReference type="Google" id="ProtNLM"/>
    </source>
</evidence>
<feature type="transmembrane region" description="Helical" evidence="1">
    <location>
        <begin position="97"/>
        <end position="115"/>
    </location>
</feature>
<comment type="caution">
    <text evidence="2">The sequence shown here is derived from an EMBL/GenBank/DDBJ whole genome shotgun (WGS) entry which is preliminary data.</text>
</comment>
<organism evidence="2 3">
    <name type="scientific">Streptomyces glebosus</name>
    <dbReference type="NCBI Taxonomy" id="249580"/>
    <lineage>
        <taxon>Bacteria</taxon>
        <taxon>Bacillati</taxon>
        <taxon>Actinomycetota</taxon>
        <taxon>Actinomycetes</taxon>
        <taxon>Kitasatosporales</taxon>
        <taxon>Streptomycetaceae</taxon>
        <taxon>Streptomyces</taxon>
    </lineage>
</organism>
<dbReference type="AlphaFoldDB" id="A0A640SYG8"/>
<protein>
    <recommendedName>
        <fullName evidence="4">DUF1453 domain-containing protein</fullName>
    </recommendedName>
</protein>
<keyword evidence="1" id="KW-0812">Transmembrane</keyword>
<evidence type="ECO:0000313" key="3">
    <source>
        <dbReference type="Proteomes" id="UP000430079"/>
    </source>
</evidence>
<dbReference type="EMBL" id="BLIO01000001">
    <property type="protein sequence ID" value="GFE15902.1"/>
    <property type="molecule type" value="Genomic_DNA"/>
</dbReference>
<evidence type="ECO:0000256" key="1">
    <source>
        <dbReference type="SAM" id="Phobius"/>
    </source>
</evidence>
<keyword evidence="3" id="KW-1185">Reference proteome</keyword>
<proteinExistence type="predicted"/>
<keyword evidence="1" id="KW-1133">Transmembrane helix</keyword>